<evidence type="ECO:0000256" key="1">
    <source>
        <dbReference type="SAM" id="Phobius"/>
    </source>
</evidence>
<protein>
    <submittedName>
        <fullName evidence="2">ECF transporter S component</fullName>
    </submittedName>
</protein>
<dbReference type="Proteomes" id="UP001596282">
    <property type="component" value="Unassembled WGS sequence"/>
</dbReference>
<proteinExistence type="predicted"/>
<comment type="caution">
    <text evidence="2">The sequence shown here is derived from an EMBL/GenBank/DDBJ whole genome shotgun (WGS) entry which is preliminary data.</text>
</comment>
<reference evidence="3" key="1">
    <citation type="journal article" date="2019" name="Int. J. Syst. Evol. Microbiol.">
        <title>The Global Catalogue of Microorganisms (GCM) 10K type strain sequencing project: providing services to taxonomists for standard genome sequencing and annotation.</title>
        <authorList>
            <consortium name="The Broad Institute Genomics Platform"/>
            <consortium name="The Broad Institute Genome Sequencing Center for Infectious Disease"/>
            <person name="Wu L."/>
            <person name="Ma J."/>
        </authorList>
    </citation>
    <scope>NUCLEOTIDE SEQUENCE [LARGE SCALE GENOMIC DNA]</scope>
    <source>
        <strain evidence="3">CCM 8933</strain>
    </source>
</reference>
<dbReference type="InterPro" id="IPR024529">
    <property type="entry name" value="ECF_trnsprt_substrate-spec"/>
</dbReference>
<accession>A0ABW1RXQ8</accession>
<dbReference type="Gene3D" id="1.10.1760.20">
    <property type="match status" value="1"/>
</dbReference>
<dbReference type="RefSeq" id="WP_137628877.1">
    <property type="nucleotide sequence ID" value="NZ_BJDJ01000013.1"/>
</dbReference>
<evidence type="ECO:0000313" key="2">
    <source>
        <dbReference type="EMBL" id="MFC6180200.1"/>
    </source>
</evidence>
<organism evidence="2 3">
    <name type="scientific">Lactiplantibacillus daowaiensis</name>
    <dbReference type="NCBI Taxonomy" id="2559918"/>
    <lineage>
        <taxon>Bacteria</taxon>
        <taxon>Bacillati</taxon>
        <taxon>Bacillota</taxon>
        <taxon>Bacilli</taxon>
        <taxon>Lactobacillales</taxon>
        <taxon>Lactobacillaceae</taxon>
        <taxon>Lactiplantibacillus</taxon>
    </lineage>
</organism>
<dbReference type="EMBL" id="JBHSSC010000007">
    <property type="protein sequence ID" value="MFC6180200.1"/>
    <property type="molecule type" value="Genomic_DNA"/>
</dbReference>
<keyword evidence="1" id="KW-1133">Transmembrane helix</keyword>
<keyword evidence="3" id="KW-1185">Reference proteome</keyword>
<gene>
    <name evidence="2" type="ORF">ACFP5Y_03045</name>
</gene>
<dbReference type="Pfam" id="PF12822">
    <property type="entry name" value="ECF_trnsprt"/>
    <property type="match status" value="1"/>
</dbReference>
<keyword evidence="1" id="KW-0812">Transmembrane</keyword>
<feature type="transmembrane region" description="Helical" evidence="1">
    <location>
        <begin position="33"/>
        <end position="56"/>
    </location>
</feature>
<evidence type="ECO:0000313" key="3">
    <source>
        <dbReference type="Proteomes" id="UP001596282"/>
    </source>
</evidence>
<keyword evidence="1" id="KW-0472">Membrane</keyword>
<feature type="transmembrane region" description="Helical" evidence="1">
    <location>
        <begin position="68"/>
        <end position="88"/>
    </location>
</feature>
<feature type="transmembrane region" description="Helical" evidence="1">
    <location>
        <begin position="100"/>
        <end position="125"/>
    </location>
</feature>
<sequence length="183" mass="19664">MKKLKTRTLTLLALCIALNVVGSNIALMLKLPIYLDAIGTVLAAAVFGPLGGMLAGGATGVIMGTMDLYSLFFMPVQLVIGLVAGLVYRHVKPGTFRQNWWLALAISLPGTLLSTLITVILFHGITSSGSSMLVQVLLGTGMSKPLAVFLIQIGTDYLDRLITVYVVALVYRALRYKLPQQIN</sequence>
<name>A0ABW1RXQ8_9LACO</name>